<keyword evidence="3" id="KW-1185">Reference proteome</keyword>
<proteinExistence type="predicted"/>
<dbReference type="Pfam" id="PF13648">
    <property type="entry name" value="Lipocalin_4"/>
    <property type="match status" value="1"/>
</dbReference>
<dbReference type="Proteomes" id="UP000278288">
    <property type="component" value="Chromosome"/>
</dbReference>
<feature type="domain" description="Lipocalin-like" evidence="1">
    <location>
        <begin position="27"/>
        <end position="118"/>
    </location>
</feature>
<accession>A0AAD0YJ25</accession>
<evidence type="ECO:0000259" key="1">
    <source>
        <dbReference type="Pfam" id="PF13648"/>
    </source>
</evidence>
<evidence type="ECO:0000313" key="3">
    <source>
        <dbReference type="Proteomes" id="UP000278288"/>
    </source>
</evidence>
<gene>
    <name evidence="2" type="ORF">EG343_04255</name>
</gene>
<dbReference type="EMBL" id="CP033923">
    <property type="protein sequence ID" value="AZA89894.1"/>
    <property type="molecule type" value="Genomic_DNA"/>
</dbReference>
<evidence type="ECO:0000313" key="2">
    <source>
        <dbReference type="EMBL" id="AZA89894.1"/>
    </source>
</evidence>
<organism evidence="2 3">
    <name type="scientific">Chryseobacterium nakagawai</name>
    <dbReference type="NCBI Taxonomy" id="1241982"/>
    <lineage>
        <taxon>Bacteria</taxon>
        <taxon>Pseudomonadati</taxon>
        <taxon>Bacteroidota</taxon>
        <taxon>Flavobacteriia</taxon>
        <taxon>Flavobacteriales</taxon>
        <taxon>Weeksellaceae</taxon>
        <taxon>Chryseobacterium group</taxon>
        <taxon>Chryseobacterium</taxon>
    </lineage>
</organism>
<dbReference type="InterPro" id="IPR024311">
    <property type="entry name" value="Lipocalin-like"/>
</dbReference>
<sequence length="150" mass="17616">MKKLLFCSALSFTSWVSAQTLKKEDVIGFWKLKESGFYEGKKKVVKDFDNCRLMRNYAIREDGFAVYNYIEGKVGDCTPSEPRLSFWKVIDNRIQFYVDDKNILEEVVVIFNKDKTITFSNYIPEPVKDKDAALEKVLNTIHYDILEKQY</sequence>
<name>A0AAD0YJ25_CHRNA</name>
<reference evidence="2 3" key="1">
    <citation type="submission" date="2018-11" db="EMBL/GenBank/DDBJ databases">
        <title>Proposal to divide the Flavobacteriaceae and reorganize its genera based on Amino Acid Identity values calculated from whole genome sequences.</title>
        <authorList>
            <person name="Nicholson A.C."/>
            <person name="Gulvik C.A."/>
            <person name="Whitney A.M."/>
            <person name="Humrighouse B.W."/>
            <person name="Bell M."/>
            <person name="Holmes B."/>
            <person name="Steigerwalt A.G."/>
            <person name="Villarma A."/>
            <person name="Sheth M."/>
            <person name="Batra D."/>
            <person name="Pryor J."/>
            <person name="Bernardet J.-F."/>
            <person name="Hugo C."/>
            <person name="Kampfer P."/>
            <person name="Newman J."/>
            <person name="McQuiston J.R."/>
        </authorList>
    </citation>
    <scope>NUCLEOTIDE SEQUENCE [LARGE SCALE GENOMIC DNA]</scope>
    <source>
        <strain evidence="2 3">G0041</strain>
    </source>
</reference>
<dbReference type="KEGG" id="cnk:EG343_04255"/>
<dbReference type="AlphaFoldDB" id="A0AAD0YJ25"/>
<dbReference type="RefSeq" id="WP_123856308.1">
    <property type="nucleotide sequence ID" value="NZ_CP033923.1"/>
</dbReference>
<protein>
    <recommendedName>
        <fullName evidence="1">Lipocalin-like domain-containing protein</fullName>
    </recommendedName>
</protein>